<accession>A0A544UK54</accession>
<dbReference type="SUPFAM" id="SSF52467">
    <property type="entry name" value="DHS-like NAD/FAD-binding domain"/>
    <property type="match status" value="1"/>
</dbReference>
<reference evidence="1 2" key="1">
    <citation type="submission" date="2018-03" db="EMBL/GenBank/DDBJ databases">
        <title>Aerobic endospore-forming bacteria genome sequencing and assembly.</title>
        <authorList>
            <person name="Cavalcante D.A."/>
            <person name="Driks A."/>
            <person name="Putonti C."/>
            <person name="De-Souza M.T."/>
        </authorList>
    </citation>
    <scope>NUCLEOTIDE SEQUENCE [LARGE SCALE GENOMIC DNA]</scope>
    <source>
        <strain evidence="1 2">SDF0037</strain>
    </source>
</reference>
<comment type="caution">
    <text evidence="1">The sequence shown here is derived from an EMBL/GenBank/DDBJ whole genome shotgun (WGS) entry which is preliminary data.</text>
</comment>
<proteinExistence type="predicted"/>
<dbReference type="Pfam" id="PF13289">
    <property type="entry name" value="SIR2_2"/>
    <property type="match status" value="1"/>
</dbReference>
<protein>
    <submittedName>
        <fullName evidence="1">SIR2 family protein</fullName>
    </submittedName>
</protein>
<dbReference type="Proteomes" id="UP000317944">
    <property type="component" value="Unassembled WGS sequence"/>
</dbReference>
<dbReference type="RefSeq" id="WP_142508900.1">
    <property type="nucleotide sequence ID" value="NZ_SADV01000007.1"/>
</dbReference>
<gene>
    <name evidence="1" type="ORF">C7Y47_11430</name>
</gene>
<evidence type="ECO:0000313" key="2">
    <source>
        <dbReference type="Proteomes" id="UP000317944"/>
    </source>
</evidence>
<organism evidence="1 2">
    <name type="scientific">Lysinibacillus sphaericus</name>
    <name type="common">Bacillus sphaericus</name>
    <dbReference type="NCBI Taxonomy" id="1421"/>
    <lineage>
        <taxon>Bacteria</taxon>
        <taxon>Bacillati</taxon>
        <taxon>Bacillota</taxon>
        <taxon>Bacilli</taxon>
        <taxon>Bacillales</taxon>
        <taxon>Bacillaceae</taxon>
        <taxon>Lysinibacillus</taxon>
    </lineage>
</organism>
<dbReference type="InterPro" id="IPR029035">
    <property type="entry name" value="DHS-like_NAD/FAD-binding_dom"/>
</dbReference>
<evidence type="ECO:0000313" key="1">
    <source>
        <dbReference type="EMBL" id="TQR33642.1"/>
    </source>
</evidence>
<sequence length="255" mass="29257">MSFERVVEKVRDNDVVLWVGAGFSLYAGMPSAHTLRELIINSCSEKEKGYFNNQSLSDVAGTFVDMRNGSRNELHQILQDAIDVEPKSLWAHKLVSEIPQIDLIVTTNYDKLFEESYGRELSTIVSDTQLPLANKRTRLYKIHGDINVPESIVLTNSDYTNFFRNTDKPLWNKIKTLLAEKTIIFLGYSLSDQNIDFLFDNVIKDIGSFQKEPFLVAPGLPPHILNRLNQKKVNYIDMTGEVFIEKLHEEIKKNF</sequence>
<name>A0A544UK54_LYSSH</name>
<dbReference type="OrthoDB" id="5521101at2"/>
<dbReference type="AlphaFoldDB" id="A0A544UK54"/>
<dbReference type="EMBL" id="SADV01000007">
    <property type="protein sequence ID" value="TQR33642.1"/>
    <property type="molecule type" value="Genomic_DNA"/>
</dbReference>